<feature type="chain" id="PRO_5035421717" description="SGNH hydrolase-type esterase domain-containing protein" evidence="3">
    <location>
        <begin position="22"/>
        <end position="929"/>
    </location>
</feature>
<keyword evidence="1 3" id="KW-0732">Signal</keyword>
<feature type="non-terminal residue" evidence="5">
    <location>
        <position position="929"/>
    </location>
</feature>
<dbReference type="Proteomes" id="UP000813444">
    <property type="component" value="Unassembled WGS sequence"/>
</dbReference>
<dbReference type="InterPro" id="IPR051532">
    <property type="entry name" value="Ester_Hydrolysis_Enzymes"/>
</dbReference>
<dbReference type="SUPFAM" id="SSF52266">
    <property type="entry name" value="SGNH hydrolase"/>
    <property type="match status" value="1"/>
</dbReference>
<dbReference type="InterPro" id="IPR036514">
    <property type="entry name" value="SGNH_hydro_sf"/>
</dbReference>
<keyword evidence="6" id="KW-1185">Reference proteome</keyword>
<dbReference type="Gene3D" id="3.40.50.1110">
    <property type="entry name" value="SGNH hydrolase"/>
    <property type="match status" value="1"/>
</dbReference>
<gene>
    <name evidence="5" type="ORF">B0I35DRAFT_359566</name>
</gene>
<dbReference type="PANTHER" id="PTHR30383">
    <property type="entry name" value="THIOESTERASE 1/PROTEASE 1/LYSOPHOSPHOLIPASE L1"/>
    <property type="match status" value="1"/>
</dbReference>
<evidence type="ECO:0000259" key="4">
    <source>
        <dbReference type="Pfam" id="PF13472"/>
    </source>
</evidence>
<dbReference type="Gene3D" id="2.130.10.130">
    <property type="entry name" value="Integrin alpha, N-terminal"/>
    <property type="match status" value="1"/>
</dbReference>
<evidence type="ECO:0000313" key="6">
    <source>
        <dbReference type="Proteomes" id="UP000813444"/>
    </source>
</evidence>
<name>A0A8K0WLX7_9HYPO</name>
<feature type="domain" description="SGNH hydrolase-type esterase" evidence="4">
    <location>
        <begin position="61"/>
        <end position="260"/>
    </location>
</feature>
<dbReference type="GO" id="GO:0004622">
    <property type="term" value="F:phosphatidylcholine lysophospholipase activity"/>
    <property type="evidence" value="ECO:0007669"/>
    <property type="project" value="TreeGrafter"/>
</dbReference>
<feature type="signal peptide" evidence="3">
    <location>
        <begin position="1"/>
        <end position="21"/>
    </location>
</feature>
<accession>A0A8K0WLX7</accession>
<dbReference type="EMBL" id="JAGPNK010000013">
    <property type="protein sequence ID" value="KAH7309748.1"/>
    <property type="molecule type" value="Genomic_DNA"/>
</dbReference>
<dbReference type="PANTHER" id="PTHR30383:SF31">
    <property type="entry name" value="SGNH HYDROLASE-TYPE ESTERASE DOMAIN-CONTAINING PROTEIN-RELATED"/>
    <property type="match status" value="1"/>
</dbReference>
<evidence type="ECO:0000313" key="5">
    <source>
        <dbReference type="EMBL" id="KAH7309748.1"/>
    </source>
</evidence>
<dbReference type="SUPFAM" id="SSF69318">
    <property type="entry name" value="Integrin alpha N-terminal domain"/>
    <property type="match status" value="2"/>
</dbReference>
<evidence type="ECO:0000256" key="1">
    <source>
        <dbReference type="ARBA" id="ARBA00022729"/>
    </source>
</evidence>
<feature type="region of interest" description="Disordered" evidence="2">
    <location>
        <begin position="290"/>
        <end position="314"/>
    </location>
</feature>
<dbReference type="AlphaFoldDB" id="A0A8K0WLX7"/>
<organism evidence="5 6">
    <name type="scientific">Stachybotrys elegans</name>
    <dbReference type="NCBI Taxonomy" id="80388"/>
    <lineage>
        <taxon>Eukaryota</taxon>
        <taxon>Fungi</taxon>
        <taxon>Dikarya</taxon>
        <taxon>Ascomycota</taxon>
        <taxon>Pezizomycotina</taxon>
        <taxon>Sordariomycetes</taxon>
        <taxon>Hypocreomycetidae</taxon>
        <taxon>Hypocreales</taxon>
        <taxon>Stachybotryaceae</taxon>
        <taxon>Stachybotrys</taxon>
    </lineage>
</organism>
<dbReference type="InterPro" id="IPR013830">
    <property type="entry name" value="SGNH_hydro"/>
</dbReference>
<comment type="caution">
    <text evidence="5">The sequence shown here is derived from an EMBL/GenBank/DDBJ whole genome shotgun (WGS) entry which is preliminary data.</text>
</comment>
<dbReference type="OrthoDB" id="3915838at2759"/>
<protein>
    <recommendedName>
        <fullName evidence="4">SGNH hydrolase-type esterase domain-containing protein</fullName>
    </recommendedName>
</protein>
<dbReference type="InterPro" id="IPR013517">
    <property type="entry name" value="FG-GAP"/>
</dbReference>
<dbReference type="Pfam" id="PF13517">
    <property type="entry name" value="FG-GAP_3"/>
    <property type="match status" value="1"/>
</dbReference>
<evidence type="ECO:0000256" key="3">
    <source>
        <dbReference type="SAM" id="SignalP"/>
    </source>
</evidence>
<evidence type="ECO:0000256" key="2">
    <source>
        <dbReference type="SAM" id="MobiDB-lite"/>
    </source>
</evidence>
<reference evidence="5" key="1">
    <citation type="journal article" date="2021" name="Nat. Commun.">
        <title>Genetic determinants of endophytism in the Arabidopsis root mycobiome.</title>
        <authorList>
            <person name="Mesny F."/>
            <person name="Miyauchi S."/>
            <person name="Thiergart T."/>
            <person name="Pickel B."/>
            <person name="Atanasova L."/>
            <person name="Karlsson M."/>
            <person name="Huettel B."/>
            <person name="Barry K.W."/>
            <person name="Haridas S."/>
            <person name="Chen C."/>
            <person name="Bauer D."/>
            <person name="Andreopoulos W."/>
            <person name="Pangilinan J."/>
            <person name="LaButti K."/>
            <person name="Riley R."/>
            <person name="Lipzen A."/>
            <person name="Clum A."/>
            <person name="Drula E."/>
            <person name="Henrissat B."/>
            <person name="Kohler A."/>
            <person name="Grigoriev I.V."/>
            <person name="Martin F.M."/>
            <person name="Hacquard S."/>
        </authorList>
    </citation>
    <scope>NUCLEOTIDE SEQUENCE</scope>
    <source>
        <strain evidence="5">MPI-CAGE-CH-0235</strain>
    </source>
</reference>
<proteinExistence type="predicted"/>
<sequence length="929" mass="102864">MLWRAVLPLVATLGLPRSCFAKPTGHYAEHDILVPSIYPFADYQPGISPRADKVPLRILPLGASIMSGVGSSTGNGLRKPLRDALRFDGYDVDMVGGRYSGDMVDNVSTSLPRSIPDSRTPSDTRHVNTYSRQSMPILTAKKANLIIINAGTNDAVRSVDTGNAYGRMKAMLTDIWNSEDMGRSCVILSTLLDIGDTNAVPGRLAINRQYRRLVNDLSLEGKCIVLADMDPEEGPQHGWINTWGDYNGDDHAHPNDEGHRKMAYIFYKAIQKAIAIGLVTPPPLGFETTDPVCDKRSGSGINPGGKTQRGSGHDDDVYRHSSVEMGIVWSGDSDWDRDQWRFARLFSNKYDDFVAWIKDSNSANHFAVWANSQDGKGGLGKINDMQTKMYCDPAGQYFIDMNNDGLDDFVCIQSNGDAHLSINNGDGNRLAQKAPSFTSIGLIKSNEGEGRANVRMGDIDGDGRGDYIVMDKLGTVRVWRNGWVDDKPKYWQALGVRWTDRFTRDIGGVGFHDINGDGRDDWLWMDKTGATTTFTNSRSCQKGKEGGGLNVAWRQGFFRNEGTGPTHKGLAGSITSDEKDLRKRIHFARIYGGSSSFGNLSLKDYVFLEHTKLSNGKHRFQMRIWKNEGVGGSKLKIDGNKYCNMVGHQDGRSDYVWTWSNGKMELFINRGKRSITDDNADGFWDWTPGVIWEPPTAMNRYDLHLADWDGDGACDIIHVNPDTNALRVFINNFPKTQRWSFSEVSAASPPCAHKRGVGVHDLAVRFADLTGNKLADMLCIAPDGSMTGSLHLPGHSFHNVGQIKVSDQKDRAMLRFADVNGDGLDDLLWIEKFSGDTWVWYNGGPDDSRPLGSYFSWRRQEAMAYAGLAAGTCLYYTDLSGDHRADEHFVLESINNIAETSFSPACGLQNHEGDDPDGVHDPQLPVRPG</sequence>
<dbReference type="InterPro" id="IPR028994">
    <property type="entry name" value="Integrin_alpha_N"/>
</dbReference>
<feature type="compositionally biased region" description="Basic and acidic residues" evidence="2">
    <location>
        <begin position="911"/>
        <end position="920"/>
    </location>
</feature>
<dbReference type="Pfam" id="PF13472">
    <property type="entry name" value="Lipase_GDSL_2"/>
    <property type="match status" value="1"/>
</dbReference>
<feature type="region of interest" description="Disordered" evidence="2">
    <location>
        <begin position="905"/>
        <end position="929"/>
    </location>
</feature>